<dbReference type="Proteomes" id="UP000254677">
    <property type="component" value="Unassembled WGS sequence"/>
</dbReference>
<reference evidence="1 2" key="1">
    <citation type="submission" date="2018-06" db="EMBL/GenBank/DDBJ databases">
        <authorList>
            <consortium name="Pathogen Informatics"/>
            <person name="Doyle S."/>
        </authorList>
    </citation>
    <scope>NUCLEOTIDE SEQUENCE [LARGE SCALE GENOMIC DNA]</scope>
    <source>
        <strain evidence="1 2">NCTC13292</strain>
    </source>
</reference>
<dbReference type="RefSeq" id="WP_245954091.1">
    <property type="nucleotide sequence ID" value="NZ_UGOA01000003.1"/>
</dbReference>
<evidence type="ECO:0000313" key="2">
    <source>
        <dbReference type="Proteomes" id="UP000254677"/>
    </source>
</evidence>
<sequence length="382" mass="42317">MRDNKINVIYYPDMFVSETTLKKAILFFDEIHFMDRPSLTINNIGTIGATSPLRQYEESFRDAGVPLFVHGVQGGRITGDLLDQVYSDINDLLFLNRFKDGLRTSLTFRNLQIPAGNYGNAGNEVDVFHKVEHVDLACLEEQGAASALLIDNTIKPFDLSSPRGCTKQLVYMAALCSAQMNFALKEGAKNGFIPLADATPYGNLLSARYTRAAHKLDTNKNHIQVTDLSFAIFDQLIPTECIEKLSIQEVVKYRKTSENARKDFLEYLSLLQTKQHSIIVDNDYLGAIDNLITTEIIPAARNYRNKLITINEAFSGSLAKGVITGLGGSNVIQILTELSLEKILLLGGAVGAYVLKAAVDEILAKRAIKRESTISYILSLDK</sequence>
<keyword evidence="2" id="KW-1185">Reference proteome</keyword>
<evidence type="ECO:0000313" key="1">
    <source>
        <dbReference type="EMBL" id="STX84921.1"/>
    </source>
</evidence>
<gene>
    <name evidence="1" type="ORF">NCTC13292_03273</name>
</gene>
<name>A0A378KN73_9GAMM</name>
<dbReference type="EMBL" id="UGOA01000003">
    <property type="protein sequence ID" value="STX84921.1"/>
    <property type="molecule type" value="Genomic_DNA"/>
</dbReference>
<proteinExistence type="predicted"/>
<dbReference type="AlphaFoldDB" id="A0A378KN73"/>
<accession>A0A378KN73</accession>
<protein>
    <submittedName>
        <fullName evidence="1">Uncharacterized protein</fullName>
    </submittedName>
</protein>
<organism evidence="1 2">
    <name type="scientific">Legionella donaldsonii</name>
    <dbReference type="NCBI Taxonomy" id="45060"/>
    <lineage>
        <taxon>Bacteria</taxon>
        <taxon>Pseudomonadati</taxon>
        <taxon>Pseudomonadota</taxon>
        <taxon>Gammaproteobacteria</taxon>
        <taxon>Legionellales</taxon>
        <taxon>Legionellaceae</taxon>
        <taxon>Legionella</taxon>
    </lineage>
</organism>